<keyword evidence="2" id="KW-0328">Glycosyltransferase</keyword>
<dbReference type="InterPro" id="IPR001173">
    <property type="entry name" value="Glyco_trans_2-like"/>
</dbReference>
<proteinExistence type="predicted"/>
<dbReference type="EMBL" id="CP147846">
    <property type="protein sequence ID" value="WXG68510.1"/>
    <property type="molecule type" value="Genomic_DNA"/>
</dbReference>
<feature type="domain" description="Glycosyltransferase 2-like" evidence="1">
    <location>
        <begin position="22"/>
        <end position="115"/>
    </location>
</feature>
<evidence type="ECO:0000313" key="3">
    <source>
        <dbReference type="Proteomes" id="UP001432000"/>
    </source>
</evidence>
<name>A0ABZ2PJT5_9NOCA</name>
<dbReference type="RefSeq" id="WP_338888762.1">
    <property type="nucleotide sequence ID" value="NZ_CP147846.1"/>
</dbReference>
<sequence>MTENHVGYPVVENESSTKRCISVVMVTYNSRDLLSESLKPLVDASEFQIIVVDNASHDGTADHIKKTYPSVLLIQSVVNLGFAKAVNIGAKAALGDTIVLLNPDAIVGIDSIMSLDSTLKESTQIGVVAPLLEHPELNLSVREAGMQPSLWRIFCHYSGLSRVLPQHSLFRGLYVLRRDHFSSTDVEWVSGACMAVPRAVWTRENGLTERWFMYAEDVEFCMRVRRSGLRVVLSSESSGVHGLGKSSSVADKAPGTEWMVNLYELYKSDIASSRIQNIGWKYVFAVGMLTRAIAHGVRAVVRRENFNSDPNYKRFMFYSREILRVSSAVGK</sequence>
<dbReference type="EC" id="2.4.-.-" evidence="2"/>
<keyword evidence="3" id="KW-1185">Reference proteome</keyword>
<evidence type="ECO:0000259" key="1">
    <source>
        <dbReference type="Pfam" id="PF00535"/>
    </source>
</evidence>
<keyword evidence="2" id="KW-0808">Transferase</keyword>
<dbReference type="GO" id="GO:0016757">
    <property type="term" value="F:glycosyltransferase activity"/>
    <property type="evidence" value="ECO:0007669"/>
    <property type="project" value="UniProtKB-KW"/>
</dbReference>
<evidence type="ECO:0000313" key="2">
    <source>
        <dbReference type="EMBL" id="WXG68510.1"/>
    </source>
</evidence>
<protein>
    <submittedName>
        <fullName evidence="2">Glycosyltransferase family 2 protein</fullName>
        <ecNumber evidence="2">2.4.-.-</ecNumber>
    </submittedName>
</protein>
<dbReference type="InterPro" id="IPR029044">
    <property type="entry name" value="Nucleotide-diphossugar_trans"/>
</dbReference>
<dbReference type="Proteomes" id="UP001432000">
    <property type="component" value="Chromosome"/>
</dbReference>
<dbReference type="Gene3D" id="3.90.550.10">
    <property type="entry name" value="Spore Coat Polysaccharide Biosynthesis Protein SpsA, Chain A"/>
    <property type="match status" value="1"/>
</dbReference>
<dbReference type="CDD" id="cd04186">
    <property type="entry name" value="GT_2_like_c"/>
    <property type="match status" value="1"/>
</dbReference>
<dbReference type="PANTHER" id="PTHR43179:SF7">
    <property type="entry name" value="RHAMNOSYLTRANSFERASE WBBL"/>
    <property type="match status" value="1"/>
</dbReference>
<dbReference type="PANTHER" id="PTHR43179">
    <property type="entry name" value="RHAMNOSYLTRANSFERASE WBBL"/>
    <property type="match status" value="1"/>
</dbReference>
<organism evidence="2 3">
    <name type="scientific">Rhodococcus sovatensis</name>
    <dbReference type="NCBI Taxonomy" id="1805840"/>
    <lineage>
        <taxon>Bacteria</taxon>
        <taxon>Bacillati</taxon>
        <taxon>Actinomycetota</taxon>
        <taxon>Actinomycetes</taxon>
        <taxon>Mycobacteriales</taxon>
        <taxon>Nocardiaceae</taxon>
        <taxon>Rhodococcus</taxon>
    </lineage>
</organism>
<gene>
    <name evidence="2" type="ORF">WDS16_25535</name>
</gene>
<dbReference type="Pfam" id="PF00535">
    <property type="entry name" value="Glycos_transf_2"/>
    <property type="match status" value="1"/>
</dbReference>
<dbReference type="SUPFAM" id="SSF53448">
    <property type="entry name" value="Nucleotide-diphospho-sugar transferases"/>
    <property type="match status" value="1"/>
</dbReference>
<reference evidence="2 3" key="1">
    <citation type="submission" date="2024-03" db="EMBL/GenBank/DDBJ databases">
        <title>Natural products discovery in diverse microorganisms through a two-stage MS feature dereplication strategy.</title>
        <authorList>
            <person name="Zhang R."/>
        </authorList>
    </citation>
    <scope>NUCLEOTIDE SEQUENCE [LARGE SCALE GENOMIC DNA]</scope>
    <source>
        <strain evidence="2 3">18930</strain>
    </source>
</reference>
<accession>A0ABZ2PJT5</accession>